<keyword evidence="1" id="KW-0285">Flavoprotein</keyword>
<comment type="caution">
    <text evidence="3">The sequence shown here is derived from an EMBL/GenBank/DDBJ whole genome shotgun (WGS) entry which is preliminary data.</text>
</comment>
<evidence type="ECO:0000259" key="2">
    <source>
        <dbReference type="Pfam" id="PF00441"/>
    </source>
</evidence>
<keyword evidence="4" id="KW-1185">Reference proteome</keyword>
<name>A0ABR1I197_9HYPO</name>
<dbReference type="PANTHER" id="PTHR43884:SF12">
    <property type="entry name" value="ISOVALERYL-COA DEHYDROGENASE, MITOCHONDRIAL-RELATED"/>
    <property type="match status" value="1"/>
</dbReference>
<sequence>MSHRAASRPLTKYTNFKVPVANVLAPRGKGAAAVVEKAFSISAALVGAMSVGIIRTTFSAALKFAREDTRGGTVPVLHLQSLADLLINAKIKIDTSRILVWKALSGLEKGAGDDSSRYETCSQAKVYCSDQAVRAVWETMQWLEYTVFPRLLNDAIVYSIFDGGNIGLVRCQLQGLMQAEDYKPWASLY</sequence>
<accession>A0ABR1I197</accession>
<dbReference type="SUPFAM" id="SSF47203">
    <property type="entry name" value="Acyl-CoA dehydrogenase C-terminal domain-like"/>
    <property type="match status" value="1"/>
</dbReference>
<reference evidence="3 4" key="1">
    <citation type="journal article" date="2025" name="Microbiol. Resour. Announc.">
        <title>Draft genome sequences for Neonectria magnoliae and Neonectria punicea, canker pathogens of Liriodendron tulipifera and Acer saccharum in West Virginia.</title>
        <authorList>
            <person name="Petronek H.M."/>
            <person name="Kasson M.T."/>
            <person name="Metheny A.M."/>
            <person name="Stauder C.M."/>
            <person name="Lovett B."/>
            <person name="Lynch S.C."/>
            <person name="Garnas J.R."/>
            <person name="Kasson L.R."/>
            <person name="Stajich J.E."/>
        </authorList>
    </citation>
    <scope>NUCLEOTIDE SEQUENCE [LARGE SCALE GENOMIC DNA]</scope>
    <source>
        <strain evidence="3 4">NRRL 64651</strain>
    </source>
</reference>
<dbReference type="InterPro" id="IPR036250">
    <property type="entry name" value="AcylCo_DH-like_C"/>
</dbReference>
<evidence type="ECO:0000313" key="4">
    <source>
        <dbReference type="Proteomes" id="UP001498421"/>
    </source>
</evidence>
<evidence type="ECO:0000313" key="3">
    <source>
        <dbReference type="EMBL" id="KAK7427270.1"/>
    </source>
</evidence>
<evidence type="ECO:0000256" key="1">
    <source>
        <dbReference type="ARBA" id="ARBA00022630"/>
    </source>
</evidence>
<dbReference type="InterPro" id="IPR009075">
    <property type="entry name" value="AcylCo_DH/oxidase_C"/>
</dbReference>
<dbReference type="Proteomes" id="UP001498421">
    <property type="component" value="Unassembled WGS sequence"/>
</dbReference>
<proteinExistence type="predicted"/>
<feature type="domain" description="Acyl-CoA dehydrogenase/oxidase C-terminal" evidence="2">
    <location>
        <begin position="33"/>
        <end position="163"/>
    </location>
</feature>
<dbReference type="Pfam" id="PF00441">
    <property type="entry name" value="Acyl-CoA_dh_1"/>
    <property type="match status" value="1"/>
</dbReference>
<dbReference type="PANTHER" id="PTHR43884">
    <property type="entry name" value="ACYL-COA DEHYDROGENASE"/>
    <property type="match status" value="1"/>
</dbReference>
<protein>
    <recommendedName>
        <fullName evidence="2">Acyl-CoA dehydrogenase/oxidase C-terminal domain-containing protein</fullName>
    </recommendedName>
</protein>
<gene>
    <name evidence="3" type="ORF">QQZ08_006206</name>
</gene>
<dbReference type="Gene3D" id="1.20.140.10">
    <property type="entry name" value="Butyryl-CoA Dehydrogenase, subunit A, domain 3"/>
    <property type="match status" value="1"/>
</dbReference>
<dbReference type="EMBL" id="JAZAVK010000055">
    <property type="protein sequence ID" value="KAK7427270.1"/>
    <property type="molecule type" value="Genomic_DNA"/>
</dbReference>
<organism evidence="3 4">
    <name type="scientific">Neonectria magnoliae</name>
    <dbReference type="NCBI Taxonomy" id="2732573"/>
    <lineage>
        <taxon>Eukaryota</taxon>
        <taxon>Fungi</taxon>
        <taxon>Dikarya</taxon>
        <taxon>Ascomycota</taxon>
        <taxon>Pezizomycotina</taxon>
        <taxon>Sordariomycetes</taxon>
        <taxon>Hypocreomycetidae</taxon>
        <taxon>Hypocreales</taxon>
        <taxon>Nectriaceae</taxon>
        <taxon>Neonectria</taxon>
    </lineage>
</organism>